<evidence type="ECO:0000256" key="6">
    <source>
        <dbReference type="ARBA" id="ARBA00023136"/>
    </source>
</evidence>
<evidence type="ECO:0000256" key="5">
    <source>
        <dbReference type="ARBA" id="ARBA00022989"/>
    </source>
</evidence>
<reference evidence="11" key="1">
    <citation type="journal article" date="2019" name="Int. J. Syst. Evol. Microbiol.">
        <title>The Global Catalogue of Microorganisms (GCM) 10K type strain sequencing project: providing services to taxonomists for standard genome sequencing and annotation.</title>
        <authorList>
            <consortium name="The Broad Institute Genomics Platform"/>
            <consortium name="The Broad Institute Genome Sequencing Center for Infectious Disease"/>
            <person name="Wu L."/>
            <person name="Ma J."/>
        </authorList>
    </citation>
    <scope>NUCLEOTIDE SEQUENCE [LARGE SCALE GENOMIC DNA]</scope>
    <source>
        <strain evidence="11">CGMCC 4.7152</strain>
    </source>
</reference>
<feature type="transmembrane region" description="Helical" evidence="7">
    <location>
        <begin position="304"/>
        <end position="326"/>
    </location>
</feature>
<evidence type="ECO:0000256" key="2">
    <source>
        <dbReference type="ARBA" id="ARBA00022448"/>
    </source>
</evidence>
<feature type="domain" description="ABC transmembrane type-1" evidence="9">
    <location>
        <begin position="109"/>
        <end position="325"/>
    </location>
</feature>
<feature type="transmembrane region" description="Helical" evidence="7">
    <location>
        <begin position="194"/>
        <end position="216"/>
    </location>
</feature>
<keyword evidence="6 7" id="KW-0472">Membrane</keyword>
<evidence type="ECO:0000313" key="11">
    <source>
        <dbReference type="Proteomes" id="UP001595912"/>
    </source>
</evidence>
<dbReference type="Gene3D" id="1.10.3720.10">
    <property type="entry name" value="MetI-like"/>
    <property type="match status" value="1"/>
</dbReference>
<keyword evidence="11" id="KW-1185">Reference proteome</keyword>
<organism evidence="10 11">
    <name type="scientific">Dactylosporangium cerinum</name>
    <dbReference type="NCBI Taxonomy" id="1434730"/>
    <lineage>
        <taxon>Bacteria</taxon>
        <taxon>Bacillati</taxon>
        <taxon>Actinomycetota</taxon>
        <taxon>Actinomycetes</taxon>
        <taxon>Micromonosporales</taxon>
        <taxon>Micromonosporaceae</taxon>
        <taxon>Dactylosporangium</taxon>
    </lineage>
</organism>
<evidence type="ECO:0000259" key="9">
    <source>
        <dbReference type="PROSITE" id="PS50928"/>
    </source>
</evidence>
<accession>A0ABV9VSM5</accession>
<feature type="compositionally biased region" description="Basic and acidic residues" evidence="8">
    <location>
        <begin position="1"/>
        <end position="25"/>
    </location>
</feature>
<feature type="transmembrane region" description="Helical" evidence="7">
    <location>
        <begin position="113"/>
        <end position="135"/>
    </location>
</feature>
<evidence type="ECO:0000313" key="10">
    <source>
        <dbReference type="EMBL" id="MFC4999308.1"/>
    </source>
</evidence>
<comment type="caution">
    <text evidence="10">The sequence shown here is derived from an EMBL/GenBank/DDBJ whole genome shotgun (WGS) entry which is preliminary data.</text>
</comment>
<evidence type="ECO:0000256" key="4">
    <source>
        <dbReference type="ARBA" id="ARBA00022692"/>
    </source>
</evidence>
<comment type="similarity">
    <text evidence="7">Belongs to the binding-protein-dependent transport system permease family.</text>
</comment>
<dbReference type="SUPFAM" id="SSF161098">
    <property type="entry name" value="MetI-like"/>
    <property type="match status" value="1"/>
</dbReference>
<protein>
    <submittedName>
        <fullName evidence="10">Carbohydrate ABC transporter permease</fullName>
    </submittedName>
</protein>
<proteinExistence type="inferred from homology"/>
<dbReference type="PANTHER" id="PTHR30193:SF37">
    <property type="entry name" value="INNER MEMBRANE ABC TRANSPORTER PERMEASE PROTEIN YCJO"/>
    <property type="match status" value="1"/>
</dbReference>
<dbReference type="InterPro" id="IPR000515">
    <property type="entry name" value="MetI-like"/>
</dbReference>
<feature type="region of interest" description="Disordered" evidence="8">
    <location>
        <begin position="1"/>
        <end position="44"/>
    </location>
</feature>
<dbReference type="InterPro" id="IPR035906">
    <property type="entry name" value="MetI-like_sf"/>
</dbReference>
<keyword evidence="4 7" id="KW-0812">Transmembrane</keyword>
<evidence type="ECO:0000256" key="3">
    <source>
        <dbReference type="ARBA" id="ARBA00022475"/>
    </source>
</evidence>
<dbReference type="PROSITE" id="PS50928">
    <property type="entry name" value="ABC_TM1"/>
    <property type="match status" value="1"/>
</dbReference>
<comment type="subcellular location">
    <subcellularLocation>
        <location evidence="1 7">Cell membrane</location>
        <topology evidence="1 7">Multi-pass membrane protein</topology>
    </subcellularLocation>
</comment>
<keyword evidence="5 7" id="KW-1133">Transmembrane helix</keyword>
<sequence length="334" mass="36347">MTTLDTREQERVDRAGPGEQERVDRAGPPPAGDQERNRHGPRRRRRETLLGLALTAPAMVPLLVFVIGPSAAVAVISLYHWSLLGDAPVFAGVDNYTKLVHDEKFWQALRQTAYFALLTVPTTVGLGFVLGWALFRRVRSGHILGAVIFSPYVLPPIATLLTWSWIFHGRYGVLNALLGHLGIGPVDWLGDPDWIVPSMAFYTVWAGTGFSLVLYLSSFGRIPREVFEAAAVDGAGNGRILRRIVFPLSGPTTYLLVIFNVTAALKMFVVSYMFTAGTGGTGRSGLTVNLYQYQQAFVNFEGGYGGAVATTLTAVIMAVLAVGAALGQRKVFYQ</sequence>
<feature type="transmembrane region" description="Helical" evidence="7">
    <location>
        <begin position="252"/>
        <end position="274"/>
    </location>
</feature>
<dbReference type="Pfam" id="PF00528">
    <property type="entry name" value="BPD_transp_1"/>
    <property type="match status" value="1"/>
</dbReference>
<dbReference type="Proteomes" id="UP001595912">
    <property type="component" value="Unassembled WGS sequence"/>
</dbReference>
<dbReference type="EMBL" id="JBHSIU010000018">
    <property type="protein sequence ID" value="MFC4999308.1"/>
    <property type="molecule type" value="Genomic_DNA"/>
</dbReference>
<evidence type="ECO:0000256" key="1">
    <source>
        <dbReference type="ARBA" id="ARBA00004651"/>
    </source>
</evidence>
<name>A0ABV9VSM5_9ACTN</name>
<dbReference type="PANTHER" id="PTHR30193">
    <property type="entry name" value="ABC TRANSPORTER PERMEASE PROTEIN"/>
    <property type="match status" value="1"/>
</dbReference>
<dbReference type="CDD" id="cd06261">
    <property type="entry name" value="TM_PBP2"/>
    <property type="match status" value="1"/>
</dbReference>
<evidence type="ECO:0000256" key="7">
    <source>
        <dbReference type="RuleBase" id="RU363032"/>
    </source>
</evidence>
<evidence type="ECO:0000256" key="8">
    <source>
        <dbReference type="SAM" id="MobiDB-lite"/>
    </source>
</evidence>
<keyword evidence="2 7" id="KW-0813">Transport</keyword>
<feature type="transmembrane region" description="Helical" evidence="7">
    <location>
        <begin position="142"/>
        <end position="166"/>
    </location>
</feature>
<feature type="transmembrane region" description="Helical" evidence="7">
    <location>
        <begin position="48"/>
        <end position="81"/>
    </location>
</feature>
<gene>
    <name evidence="10" type="ORF">ACFPIJ_15845</name>
</gene>
<dbReference type="InterPro" id="IPR051393">
    <property type="entry name" value="ABC_transporter_permease"/>
</dbReference>
<dbReference type="RefSeq" id="WP_380115698.1">
    <property type="nucleotide sequence ID" value="NZ_JBHSIU010000018.1"/>
</dbReference>
<keyword evidence="3" id="KW-1003">Cell membrane</keyword>